<keyword evidence="3" id="KW-1185">Reference proteome</keyword>
<dbReference type="Proteomes" id="UP001152622">
    <property type="component" value="Chromosome 5"/>
</dbReference>
<proteinExistence type="predicted"/>
<dbReference type="AlphaFoldDB" id="A0A9Q1FJU6"/>
<evidence type="ECO:0000313" key="2">
    <source>
        <dbReference type="EMBL" id="KAJ8360039.1"/>
    </source>
</evidence>
<reference evidence="2" key="1">
    <citation type="journal article" date="2023" name="Science">
        <title>Genome structures resolve the early diversification of teleost fishes.</title>
        <authorList>
            <person name="Parey E."/>
            <person name="Louis A."/>
            <person name="Montfort J."/>
            <person name="Bouchez O."/>
            <person name="Roques C."/>
            <person name="Iampietro C."/>
            <person name="Lluch J."/>
            <person name="Castinel A."/>
            <person name="Donnadieu C."/>
            <person name="Desvignes T."/>
            <person name="Floi Bucao C."/>
            <person name="Jouanno E."/>
            <person name="Wen M."/>
            <person name="Mejri S."/>
            <person name="Dirks R."/>
            <person name="Jansen H."/>
            <person name="Henkel C."/>
            <person name="Chen W.J."/>
            <person name="Zahm M."/>
            <person name="Cabau C."/>
            <person name="Klopp C."/>
            <person name="Thompson A.W."/>
            <person name="Robinson-Rechavi M."/>
            <person name="Braasch I."/>
            <person name="Lecointre G."/>
            <person name="Bobe J."/>
            <person name="Postlethwait J.H."/>
            <person name="Berthelot C."/>
            <person name="Roest Crollius H."/>
            <person name="Guiguen Y."/>
        </authorList>
    </citation>
    <scope>NUCLEOTIDE SEQUENCE</scope>
    <source>
        <strain evidence="2">WJC10195</strain>
    </source>
</reference>
<accession>A0A9Q1FJU6</accession>
<evidence type="ECO:0000256" key="1">
    <source>
        <dbReference type="SAM" id="MobiDB-lite"/>
    </source>
</evidence>
<feature type="region of interest" description="Disordered" evidence="1">
    <location>
        <begin position="114"/>
        <end position="139"/>
    </location>
</feature>
<gene>
    <name evidence="2" type="ORF">SKAU_G00165640</name>
</gene>
<dbReference type="EMBL" id="JAINUF010000005">
    <property type="protein sequence ID" value="KAJ8360039.1"/>
    <property type="molecule type" value="Genomic_DNA"/>
</dbReference>
<sequence>MERNAEKHSAELKTFLLAIPTDALAAFGANLHGDCFWTFSLLTRTATALNRLTSGHCVEVFNRPGRDQGIPFQQSSKKAAKEMSPHHRPNGDISTPLCSLEYYTAQWCRGGLEEAKDPQPEEALPDDAETDSSTCCLAN</sequence>
<organism evidence="2 3">
    <name type="scientific">Synaphobranchus kaupii</name>
    <name type="common">Kaup's arrowtooth eel</name>
    <dbReference type="NCBI Taxonomy" id="118154"/>
    <lineage>
        <taxon>Eukaryota</taxon>
        <taxon>Metazoa</taxon>
        <taxon>Chordata</taxon>
        <taxon>Craniata</taxon>
        <taxon>Vertebrata</taxon>
        <taxon>Euteleostomi</taxon>
        <taxon>Actinopterygii</taxon>
        <taxon>Neopterygii</taxon>
        <taxon>Teleostei</taxon>
        <taxon>Anguilliformes</taxon>
        <taxon>Synaphobranchidae</taxon>
        <taxon>Synaphobranchus</taxon>
    </lineage>
</organism>
<protein>
    <submittedName>
        <fullName evidence="2">Uncharacterized protein</fullName>
    </submittedName>
</protein>
<evidence type="ECO:0000313" key="3">
    <source>
        <dbReference type="Proteomes" id="UP001152622"/>
    </source>
</evidence>
<feature type="region of interest" description="Disordered" evidence="1">
    <location>
        <begin position="68"/>
        <end position="92"/>
    </location>
</feature>
<name>A0A9Q1FJU6_SYNKA</name>
<comment type="caution">
    <text evidence="2">The sequence shown here is derived from an EMBL/GenBank/DDBJ whole genome shotgun (WGS) entry which is preliminary data.</text>
</comment>